<evidence type="ECO:0000259" key="2">
    <source>
        <dbReference type="Pfam" id="PF25231"/>
    </source>
</evidence>
<feature type="transmembrane region" description="Helical" evidence="1">
    <location>
        <begin position="121"/>
        <end position="141"/>
    </location>
</feature>
<dbReference type="AlphaFoldDB" id="A0A974WHN7"/>
<evidence type="ECO:0000256" key="1">
    <source>
        <dbReference type="SAM" id="Phobius"/>
    </source>
</evidence>
<keyword evidence="1" id="KW-0472">Membrane</keyword>
<sequence length="279" mass="31575">MQQINFKKERDLGQTLEAASIFIKQHFFNILKPTLIVVIIPLVLGALLMASGMKEMFGSQQYINSTDAFFNYMINMLSSYGLIMIAYVLGYVVIIGYIKLYASGVENITLNDLLPIVKSKAIFLTISSIALVIVIYIGLILCVLPGIYLSVVLVHFYAVAIIEDAGFGESWKRCFYLIKDNWWSTFGLYFVTYLISFGIMILAYIPMYAIMGMQMFKASSENDPTAMFESMSNMAYFLPIYYLIGLVITILWAVVSTLRYYSLVENKDGSGEKELINQL</sequence>
<feature type="transmembrane region" description="Helical" evidence="1">
    <location>
        <begin position="73"/>
        <end position="100"/>
    </location>
</feature>
<protein>
    <recommendedName>
        <fullName evidence="2">DUF7847 domain-containing protein</fullName>
    </recommendedName>
</protein>
<dbReference type="RefSeq" id="WP_205722825.1">
    <property type="nucleotide sequence ID" value="NZ_CP070608.1"/>
</dbReference>
<keyword evidence="4" id="KW-1185">Reference proteome</keyword>
<feature type="domain" description="DUF7847" evidence="2">
    <location>
        <begin position="77"/>
        <end position="262"/>
    </location>
</feature>
<evidence type="ECO:0000313" key="3">
    <source>
        <dbReference type="EMBL" id="QSE98310.1"/>
    </source>
</evidence>
<feature type="transmembrane region" description="Helical" evidence="1">
    <location>
        <begin position="147"/>
        <end position="167"/>
    </location>
</feature>
<accession>A0A974WHN7</accession>
<feature type="transmembrane region" description="Helical" evidence="1">
    <location>
        <begin position="34"/>
        <end position="53"/>
    </location>
</feature>
<dbReference type="Proteomes" id="UP000662783">
    <property type="component" value="Chromosome"/>
</dbReference>
<keyword evidence="1" id="KW-1133">Transmembrane helix</keyword>
<name>A0A974WHN7_9BACT</name>
<dbReference type="KEGG" id="fuv:JR347_04320"/>
<gene>
    <name evidence="3" type="ORF">JR347_04320</name>
</gene>
<feature type="transmembrane region" description="Helical" evidence="1">
    <location>
        <begin position="188"/>
        <end position="216"/>
    </location>
</feature>
<dbReference type="Pfam" id="PF25231">
    <property type="entry name" value="DUF7847"/>
    <property type="match status" value="1"/>
</dbReference>
<feature type="transmembrane region" description="Helical" evidence="1">
    <location>
        <begin position="236"/>
        <end position="255"/>
    </location>
</feature>
<organism evidence="3 4">
    <name type="scientific">Fulvivirga lutea</name>
    <dbReference type="NCBI Taxonomy" id="2810512"/>
    <lineage>
        <taxon>Bacteria</taxon>
        <taxon>Pseudomonadati</taxon>
        <taxon>Bacteroidota</taxon>
        <taxon>Cytophagia</taxon>
        <taxon>Cytophagales</taxon>
        <taxon>Fulvivirgaceae</taxon>
        <taxon>Fulvivirga</taxon>
    </lineage>
</organism>
<keyword evidence="1" id="KW-0812">Transmembrane</keyword>
<dbReference type="EMBL" id="CP070608">
    <property type="protein sequence ID" value="QSE98310.1"/>
    <property type="molecule type" value="Genomic_DNA"/>
</dbReference>
<dbReference type="InterPro" id="IPR057169">
    <property type="entry name" value="DUF7847"/>
</dbReference>
<reference evidence="3" key="1">
    <citation type="submission" date="2021-02" db="EMBL/GenBank/DDBJ databases">
        <title>Fulvivirga sp. S481 isolated from sea water.</title>
        <authorList>
            <person name="Bae S.S."/>
            <person name="Baek K."/>
        </authorList>
    </citation>
    <scope>NUCLEOTIDE SEQUENCE</scope>
    <source>
        <strain evidence="3">S481</strain>
    </source>
</reference>
<evidence type="ECO:0000313" key="4">
    <source>
        <dbReference type="Proteomes" id="UP000662783"/>
    </source>
</evidence>
<proteinExistence type="predicted"/>